<keyword evidence="3" id="KW-0963">Cytoplasm</keyword>
<keyword evidence="2" id="KW-1003">Cell membrane</keyword>
<dbReference type="NCBIfam" id="NF001246">
    <property type="entry name" value="PRK00218.1-2"/>
    <property type="match status" value="1"/>
</dbReference>
<evidence type="ECO:0000256" key="4">
    <source>
        <dbReference type="ARBA" id="ARBA00023136"/>
    </source>
</evidence>
<dbReference type="EMBL" id="UOFS01000024">
    <property type="protein sequence ID" value="VAW95744.1"/>
    <property type="molecule type" value="Genomic_DNA"/>
</dbReference>
<name>A0A3B1AP94_9ZZZZ</name>
<evidence type="ECO:0000313" key="5">
    <source>
        <dbReference type="EMBL" id="VAW95744.1"/>
    </source>
</evidence>
<dbReference type="PANTHER" id="PTHR38100:SF1">
    <property type="entry name" value="HIGH FREQUENCY LYSOGENIZATION PROTEIN HFLD"/>
    <property type="match status" value="1"/>
</dbReference>
<accession>A0A3B1AP94</accession>
<dbReference type="InterPro" id="IPR035932">
    <property type="entry name" value="HflD-like_sf"/>
</dbReference>
<comment type="subcellular location">
    <subcellularLocation>
        <location evidence="1">Cytoplasm</location>
    </subcellularLocation>
</comment>
<dbReference type="SUPFAM" id="SSF101322">
    <property type="entry name" value="YcfC-like"/>
    <property type="match status" value="1"/>
</dbReference>
<organism evidence="5">
    <name type="scientific">hydrothermal vent metagenome</name>
    <dbReference type="NCBI Taxonomy" id="652676"/>
    <lineage>
        <taxon>unclassified sequences</taxon>
        <taxon>metagenomes</taxon>
        <taxon>ecological metagenomes</taxon>
    </lineage>
</organism>
<evidence type="ECO:0000256" key="2">
    <source>
        <dbReference type="ARBA" id="ARBA00022475"/>
    </source>
</evidence>
<sequence>MTYTVFDKTIALAGIYQAISIVYQVANSGMIDVHNFEVVISSLLNNNPDKTQDVYGDLSNLRSGFEVIQNQLGSSTQAFNHDINRYVVTILHLERKLSNNRNMLNSISRRLEAVNSQLEHFPVTHENVLANLADIYAETISTLSPRIMIKGEEKFLSQTNNANKIRALLLSGIRSAVLWRQVGGNRWQLLLKRKYFISESKRILQDDIPKVVN</sequence>
<evidence type="ECO:0000256" key="1">
    <source>
        <dbReference type="ARBA" id="ARBA00004496"/>
    </source>
</evidence>
<dbReference type="Pfam" id="PF04356">
    <property type="entry name" value="DUF489"/>
    <property type="match status" value="1"/>
</dbReference>
<dbReference type="Gene3D" id="1.10.3890.10">
    <property type="entry name" value="HflD-like"/>
    <property type="match status" value="1"/>
</dbReference>
<keyword evidence="4" id="KW-0472">Membrane</keyword>
<dbReference type="NCBIfam" id="NF001248">
    <property type="entry name" value="PRK00218.1-4"/>
    <property type="match status" value="1"/>
</dbReference>
<dbReference type="AlphaFoldDB" id="A0A3B1AP94"/>
<dbReference type="GO" id="GO:0005737">
    <property type="term" value="C:cytoplasm"/>
    <property type="evidence" value="ECO:0007669"/>
    <property type="project" value="UniProtKB-SubCell"/>
</dbReference>
<evidence type="ECO:0000256" key="3">
    <source>
        <dbReference type="ARBA" id="ARBA00022490"/>
    </source>
</evidence>
<dbReference type="HAMAP" id="MF_00695">
    <property type="entry name" value="HflD_protein"/>
    <property type="match status" value="1"/>
</dbReference>
<protein>
    <submittedName>
        <fullName evidence="5">High frequency lysogenization protein HflD</fullName>
    </submittedName>
</protein>
<gene>
    <name evidence="5" type="ORF">MNBD_GAMMA22-1855</name>
</gene>
<dbReference type="PANTHER" id="PTHR38100">
    <property type="entry name" value="HIGH FREQUENCY LYSOGENIZATION PROTEIN HFLD"/>
    <property type="match status" value="1"/>
</dbReference>
<dbReference type="InterPro" id="IPR007451">
    <property type="entry name" value="HflD"/>
</dbReference>
<reference evidence="5" key="1">
    <citation type="submission" date="2018-06" db="EMBL/GenBank/DDBJ databases">
        <authorList>
            <person name="Zhirakovskaya E."/>
        </authorList>
    </citation>
    <scope>NUCLEOTIDE SEQUENCE</scope>
</reference>
<proteinExistence type="inferred from homology"/>